<proteinExistence type="predicted"/>
<dbReference type="AlphaFoldDB" id="A0A1W5DBU7"/>
<name>A0A1W5DBU7_9LECA</name>
<dbReference type="EMBL" id="FWEW01003734">
    <property type="protein sequence ID" value="SLM40566.1"/>
    <property type="molecule type" value="Genomic_DNA"/>
</dbReference>
<keyword evidence="2" id="KW-1185">Reference proteome</keyword>
<accession>A0A1W5DBU7</accession>
<organism evidence="1 2">
    <name type="scientific">Lasallia pustulata</name>
    <dbReference type="NCBI Taxonomy" id="136370"/>
    <lineage>
        <taxon>Eukaryota</taxon>
        <taxon>Fungi</taxon>
        <taxon>Dikarya</taxon>
        <taxon>Ascomycota</taxon>
        <taxon>Pezizomycotina</taxon>
        <taxon>Lecanoromycetes</taxon>
        <taxon>OSLEUM clade</taxon>
        <taxon>Umbilicariomycetidae</taxon>
        <taxon>Umbilicariales</taxon>
        <taxon>Umbilicariaceae</taxon>
        <taxon>Lasallia</taxon>
    </lineage>
</organism>
<evidence type="ECO:0000313" key="2">
    <source>
        <dbReference type="Proteomes" id="UP000192927"/>
    </source>
</evidence>
<dbReference type="Proteomes" id="UP000192927">
    <property type="component" value="Unassembled WGS sequence"/>
</dbReference>
<evidence type="ECO:0000313" key="1">
    <source>
        <dbReference type="EMBL" id="SLM40566.1"/>
    </source>
</evidence>
<sequence>MPFTFSSAIDDYLETENAETDMRIPDRFIDFVLLRKMETKLLFRTHLPSEVEEWDGLLQDGFISFKYPELIFESALEHTAGVLHSRRSSTELSRKIVDALRASVREMARDARDFHLNARTLFGIRDLAMLVLHFVDETTSCIRAWRSSQLKAKDVSQRGWKAKEAKHWKEGTENEYGVNLDSVEDTASDILGKTPKEVCEDILPNYRVIHCETIMRTDMLRHF</sequence>
<reference evidence="2" key="1">
    <citation type="submission" date="2017-03" db="EMBL/GenBank/DDBJ databases">
        <authorList>
            <person name="Sharma R."/>
            <person name="Thines M."/>
        </authorList>
    </citation>
    <scope>NUCLEOTIDE SEQUENCE [LARGE SCALE GENOMIC DNA]</scope>
</reference>
<protein>
    <submittedName>
        <fullName evidence="1">Uncharacterized protein</fullName>
    </submittedName>
</protein>